<dbReference type="SUPFAM" id="SSF48613">
    <property type="entry name" value="Heme oxygenase-like"/>
    <property type="match status" value="1"/>
</dbReference>
<accession>A0A0F6W9X7</accession>
<proteinExistence type="predicted"/>
<dbReference type="Gene3D" id="1.20.910.10">
    <property type="entry name" value="Heme oxygenase-like"/>
    <property type="match status" value="1"/>
</dbReference>
<evidence type="ECO:0000313" key="2">
    <source>
        <dbReference type="EMBL" id="AKF11142.1"/>
    </source>
</evidence>
<dbReference type="KEGG" id="samy:DB32_008291"/>
<feature type="region of interest" description="Disordered" evidence="1">
    <location>
        <begin position="1"/>
        <end position="24"/>
    </location>
</feature>
<dbReference type="Pfam" id="PF14518">
    <property type="entry name" value="Haem_oxygenas_2"/>
    <property type="match status" value="1"/>
</dbReference>
<gene>
    <name evidence="2" type="ORF">DB32_008291</name>
</gene>
<reference evidence="2 3" key="1">
    <citation type="submission" date="2015-03" db="EMBL/GenBank/DDBJ databases">
        <title>Genome assembly of Sandaracinus amylolyticus DSM 53668.</title>
        <authorList>
            <person name="Sharma G."/>
            <person name="Subramanian S."/>
        </authorList>
    </citation>
    <scope>NUCLEOTIDE SEQUENCE [LARGE SCALE GENOMIC DNA]</scope>
    <source>
        <strain evidence="2 3">DSM 53668</strain>
    </source>
</reference>
<evidence type="ECO:0008006" key="4">
    <source>
        <dbReference type="Google" id="ProtNLM"/>
    </source>
</evidence>
<dbReference type="AlphaFoldDB" id="A0A0F6W9X7"/>
<dbReference type="EMBL" id="CP011125">
    <property type="protein sequence ID" value="AKF11142.1"/>
    <property type="molecule type" value="Genomic_DNA"/>
</dbReference>
<dbReference type="Proteomes" id="UP000034883">
    <property type="component" value="Chromosome"/>
</dbReference>
<keyword evidence="3" id="KW-1185">Reference proteome</keyword>
<sequence>MALMHVTEHRRETSADARTSRDELSPDALHKLLSELNARRLRPATPDTPPFFERDHRLAEIEERFLQRERAVIAERARQAPTNADEFVAWFESLEESGPGQHDPLFDWLANDADLPSMRWFLEQELAGEAGFDDLVALTQRKMDVTPKLELARNYWDEMGVGHEDGMHGPMLGRLAQELELDPVKHPIVWESIALGNLLMGLAYNRRYAYHSVGALGAVELTAPGRCVLVERGLARLGLSGAARRYYALHAVIDRKHSERWDRDVIKPLVAKDARLGRWIAEGALMRLEAGRRTFERYKRELGLSF</sequence>
<name>A0A0F6W9X7_9BACT</name>
<evidence type="ECO:0000313" key="3">
    <source>
        <dbReference type="Proteomes" id="UP000034883"/>
    </source>
</evidence>
<dbReference type="STRING" id="927083.DB32_008291"/>
<dbReference type="SMART" id="SM01236">
    <property type="entry name" value="Haem_oxygenase_2"/>
    <property type="match status" value="1"/>
</dbReference>
<organism evidence="2 3">
    <name type="scientific">Sandaracinus amylolyticus</name>
    <dbReference type="NCBI Taxonomy" id="927083"/>
    <lineage>
        <taxon>Bacteria</taxon>
        <taxon>Pseudomonadati</taxon>
        <taxon>Myxococcota</taxon>
        <taxon>Polyangia</taxon>
        <taxon>Polyangiales</taxon>
        <taxon>Sandaracinaceae</taxon>
        <taxon>Sandaracinus</taxon>
    </lineage>
</organism>
<dbReference type="InterPro" id="IPR016084">
    <property type="entry name" value="Haem_Oase-like_multi-hlx"/>
</dbReference>
<protein>
    <recommendedName>
        <fullName evidence="4">Iron-containing redox enzyme family protein</fullName>
    </recommendedName>
</protein>
<evidence type="ECO:0000256" key="1">
    <source>
        <dbReference type="SAM" id="MobiDB-lite"/>
    </source>
</evidence>